<evidence type="ECO:0000313" key="3">
    <source>
        <dbReference type="EMBL" id="RNI35284.1"/>
    </source>
</evidence>
<dbReference type="RefSeq" id="WP_123121271.1">
    <property type="nucleotide sequence ID" value="NZ_RJJR01000011.1"/>
</dbReference>
<dbReference type="EMBL" id="RJJR01000011">
    <property type="protein sequence ID" value="RNI35284.1"/>
    <property type="molecule type" value="Genomic_DNA"/>
</dbReference>
<feature type="region of interest" description="Disordered" evidence="1">
    <location>
        <begin position="21"/>
        <end position="98"/>
    </location>
</feature>
<feature type="compositionally biased region" description="Polar residues" evidence="1">
    <location>
        <begin position="86"/>
        <end position="97"/>
    </location>
</feature>
<evidence type="ECO:0000256" key="2">
    <source>
        <dbReference type="SAM" id="SignalP"/>
    </source>
</evidence>
<feature type="signal peptide" evidence="2">
    <location>
        <begin position="1"/>
        <end position="21"/>
    </location>
</feature>
<accession>A0A3M9NBY2</accession>
<keyword evidence="4" id="KW-1185">Reference proteome</keyword>
<reference evidence="3 4" key="1">
    <citation type="submission" date="2018-11" db="EMBL/GenBank/DDBJ databases">
        <title>Draft genome sequence of Ferruginibacter sp. BO-59.</title>
        <authorList>
            <person name="Im W.T."/>
        </authorList>
    </citation>
    <scope>NUCLEOTIDE SEQUENCE [LARGE SCALE GENOMIC DNA]</scope>
    <source>
        <strain evidence="3 4">BO-59</strain>
    </source>
</reference>
<keyword evidence="2" id="KW-0732">Signal</keyword>
<feature type="compositionally biased region" description="Polar residues" evidence="1">
    <location>
        <begin position="37"/>
        <end position="49"/>
    </location>
</feature>
<name>A0A3M9NBY2_9BACT</name>
<feature type="compositionally biased region" description="Polar residues" evidence="1">
    <location>
        <begin position="57"/>
        <end position="67"/>
    </location>
</feature>
<dbReference type="AlphaFoldDB" id="A0A3M9NBY2"/>
<dbReference type="Proteomes" id="UP000267223">
    <property type="component" value="Unassembled WGS sequence"/>
</dbReference>
<evidence type="ECO:0000313" key="4">
    <source>
        <dbReference type="Proteomes" id="UP000267223"/>
    </source>
</evidence>
<evidence type="ECO:0000256" key="1">
    <source>
        <dbReference type="SAM" id="MobiDB-lite"/>
    </source>
</evidence>
<sequence length="137" mass="14905">MKHKIGFIFTLALILSTPVTAQDTASQRPALNDETYPINTTRNNHNSPHQIYRDTRLGSSSANYNTYEKNDNGAGAITTDPHKAAGSSSFPGMQADSSVEHAPKIYRDTRLGSSSALYNTYQKNDYGAGAVTTNPHK</sequence>
<comment type="caution">
    <text evidence="3">The sequence shown here is derived from an EMBL/GenBank/DDBJ whole genome shotgun (WGS) entry which is preliminary data.</text>
</comment>
<protein>
    <submittedName>
        <fullName evidence="3">Uncharacterized protein</fullName>
    </submittedName>
</protein>
<proteinExistence type="predicted"/>
<organism evidence="3 4">
    <name type="scientific">Hanamia caeni</name>
    <dbReference type="NCBI Taxonomy" id="2294116"/>
    <lineage>
        <taxon>Bacteria</taxon>
        <taxon>Pseudomonadati</taxon>
        <taxon>Bacteroidota</taxon>
        <taxon>Chitinophagia</taxon>
        <taxon>Chitinophagales</taxon>
        <taxon>Chitinophagaceae</taxon>
        <taxon>Hanamia</taxon>
    </lineage>
</organism>
<gene>
    <name evidence="3" type="ORF">EFY79_13605</name>
</gene>
<feature type="chain" id="PRO_5018310733" evidence="2">
    <location>
        <begin position="22"/>
        <end position="137"/>
    </location>
</feature>